<comment type="similarity">
    <text evidence="1">Belongs to the plant acyltransferase family.</text>
</comment>
<dbReference type="GO" id="GO:0016747">
    <property type="term" value="F:acyltransferase activity, transferring groups other than amino-acyl groups"/>
    <property type="evidence" value="ECO:0007669"/>
    <property type="project" value="UniProtKB-ARBA"/>
</dbReference>
<evidence type="ECO:0000256" key="3">
    <source>
        <dbReference type="ARBA" id="ARBA00023315"/>
    </source>
</evidence>
<dbReference type="Gene3D" id="3.30.559.10">
    <property type="entry name" value="Chloramphenicol acetyltransferase-like domain"/>
    <property type="match status" value="2"/>
</dbReference>
<keyword evidence="2" id="KW-0808">Transferase</keyword>
<accession>A0ABC9B2P6</accession>
<organism evidence="5 6">
    <name type="scientific">Urochloa decumbens</name>
    <dbReference type="NCBI Taxonomy" id="240449"/>
    <lineage>
        <taxon>Eukaryota</taxon>
        <taxon>Viridiplantae</taxon>
        <taxon>Streptophyta</taxon>
        <taxon>Embryophyta</taxon>
        <taxon>Tracheophyta</taxon>
        <taxon>Spermatophyta</taxon>
        <taxon>Magnoliopsida</taxon>
        <taxon>Liliopsida</taxon>
        <taxon>Poales</taxon>
        <taxon>Poaceae</taxon>
        <taxon>PACMAD clade</taxon>
        <taxon>Panicoideae</taxon>
        <taxon>Panicodae</taxon>
        <taxon>Paniceae</taxon>
        <taxon>Melinidinae</taxon>
        <taxon>Urochloa</taxon>
    </lineage>
</organism>
<dbReference type="EMBL" id="OZ075134">
    <property type="protein sequence ID" value="CAL4991637.1"/>
    <property type="molecule type" value="Genomic_DNA"/>
</dbReference>
<evidence type="ECO:0000256" key="1">
    <source>
        <dbReference type="ARBA" id="ARBA00009861"/>
    </source>
</evidence>
<proteinExistence type="inferred from homology"/>
<feature type="compositionally biased region" description="Polar residues" evidence="4">
    <location>
        <begin position="17"/>
        <end position="26"/>
    </location>
</feature>
<evidence type="ECO:0000313" key="6">
    <source>
        <dbReference type="Proteomes" id="UP001497457"/>
    </source>
</evidence>
<dbReference type="Pfam" id="PF02458">
    <property type="entry name" value="Transferase"/>
    <property type="match status" value="2"/>
</dbReference>
<keyword evidence="3" id="KW-0012">Acyltransferase</keyword>
<keyword evidence="6" id="KW-1185">Reference proteome</keyword>
<reference evidence="5 6" key="2">
    <citation type="submission" date="2024-10" db="EMBL/GenBank/DDBJ databases">
        <authorList>
            <person name="Ryan C."/>
        </authorList>
    </citation>
    <scope>NUCLEOTIDE SEQUENCE [LARGE SCALE GENOMIC DNA]</scope>
</reference>
<dbReference type="PANTHER" id="PTHR31642:SF184">
    <property type="entry name" value="SPERMIDINE HYDROXYCINNAMOYL TRANSFERASE"/>
    <property type="match status" value="1"/>
</dbReference>
<evidence type="ECO:0000256" key="2">
    <source>
        <dbReference type="ARBA" id="ARBA00022679"/>
    </source>
</evidence>
<dbReference type="InterPro" id="IPR023213">
    <property type="entry name" value="CAT-like_dom_sf"/>
</dbReference>
<dbReference type="AlphaFoldDB" id="A0ABC9B2P6"/>
<protein>
    <submittedName>
        <fullName evidence="5">Uncharacterized protein</fullName>
    </submittedName>
</protein>
<dbReference type="PANTHER" id="PTHR31642">
    <property type="entry name" value="TRICHOTHECENE 3-O-ACETYLTRANSFERASE"/>
    <property type="match status" value="1"/>
</dbReference>
<evidence type="ECO:0000313" key="5">
    <source>
        <dbReference type="EMBL" id="CAL4991637.1"/>
    </source>
</evidence>
<dbReference type="Proteomes" id="UP001497457">
    <property type="component" value="Chromosome 24b"/>
</dbReference>
<feature type="region of interest" description="Disordered" evidence="4">
    <location>
        <begin position="1"/>
        <end position="26"/>
    </location>
</feature>
<evidence type="ECO:0000256" key="4">
    <source>
        <dbReference type="SAM" id="MobiDB-lite"/>
    </source>
</evidence>
<dbReference type="InterPro" id="IPR050317">
    <property type="entry name" value="Plant_Fungal_Acyltransferase"/>
</dbReference>
<sequence length="380" mass="40946">MKITVHSSKSVKPAYSSAATSTDTPAGGTSNLIPLTVFDEVNHDEYVPGIFAFHPPTPPIAVLEAGLAKMLAEYRHWAGRLVAMHASSGKRAILLNDAGARFVEASADIALDELAPLELTPELLSLHPSCEGVEELMLVQVTRFTCGSFTVGYSMHHSPGVRLPVEVKASAGSRRSKPYSAAQCVVAHLWRCVTMARGLNMHEVTKLHIAVNGRWGRMRDPTVPNGYTGNAVLWARPSITVQDLRYMPLGRVVELISKAVASVDNGYFRSFVDFASSGAAEQEGLVRTAESSELVGRTNIEVDSVLGIPFYELDIGTGKPFLFMPTYSTPRPVEGAAFLVGTPAGDGGVVAYVPLYRRAVEPFWSCCYSLPPALVGDARL</sequence>
<name>A0ABC9B2P6_9POAL</name>
<feature type="compositionally biased region" description="Polar residues" evidence="4">
    <location>
        <begin position="1"/>
        <end position="10"/>
    </location>
</feature>
<reference evidence="6" key="1">
    <citation type="submission" date="2024-06" db="EMBL/GenBank/DDBJ databases">
        <authorList>
            <person name="Ryan C."/>
        </authorList>
    </citation>
    <scope>NUCLEOTIDE SEQUENCE [LARGE SCALE GENOMIC DNA]</scope>
</reference>
<gene>
    <name evidence="5" type="ORF">URODEC1_LOCUS60742</name>
</gene>